<comment type="caution">
    <text evidence="1">The sequence shown here is derived from an EMBL/GenBank/DDBJ whole genome shotgun (WGS) entry which is preliminary data.</text>
</comment>
<proteinExistence type="predicted"/>
<dbReference type="AlphaFoldDB" id="A0A4Q0RTR4"/>
<sequence>MDRLKLKAVLGSHPHVQAVKSGALRSDLFDLDFIEYTPTNTAFKPMVREQAFDVCEMAIVTFLMAKAHGKPLVLLPAAMLGRFQHSYALYDPARGSFGPSDLEGKRVGIRSFTTTTGAWIRGILANDYGVNLDKIRWITFEDPHVAEYVDTTERAAKDKKILQMLLDGELDAVLGETSNDPKLKPLFPDPAAEAAKWYAHRGVVPVNHLVVVTEQLAKSRPDVVAGVYDLLKRNKEQVGLATAPDLVAFGIEANRKPLELIVDYAFQQALIPRRYAVEELFDETTRGLN</sequence>
<dbReference type="RefSeq" id="WP_128922392.1">
    <property type="nucleotide sequence ID" value="NZ_LBJC01000031.1"/>
</dbReference>
<gene>
    <name evidence="1" type="ORF">XH99_34590</name>
</gene>
<dbReference type="Gene3D" id="3.40.190.10">
    <property type="entry name" value="Periplasmic binding protein-like II"/>
    <property type="match status" value="1"/>
</dbReference>
<protein>
    <recommendedName>
        <fullName evidence="3">SsuA/THI5-like domain-containing protein</fullName>
    </recommendedName>
</protein>
<dbReference type="SUPFAM" id="SSF53850">
    <property type="entry name" value="Periplasmic binding protein-like II"/>
    <property type="match status" value="1"/>
</dbReference>
<reference evidence="1 2" key="1">
    <citation type="submission" date="2015-04" db="EMBL/GenBank/DDBJ databases">
        <title>Comparative genomics of rhizobia nodulating Arachis hypogaea in China.</title>
        <authorList>
            <person name="Li Y."/>
        </authorList>
    </citation>
    <scope>NUCLEOTIDE SEQUENCE [LARGE SCALE GENOMIC DNA]</scope>
    <source>
        <strain evidence="1 2">CCBAU 51757</strain>
    </source>
</reference>
<evidence type="ECO:0008006" key="3">
    <source>
        <dbReference type="Google" id="ProtNLM"/>
    </source>
</evidence>
<dbReference type="OrthoDB" id="8689594at2"/>
<evidence type="ECO:0000313" key="2">
    <source>
        <dbReference type="Proteomes" id="UP000289546"/>
    </source>
</evidence>
<keyword evidence="2" id="KW-1185">Reference proteome</keyword>
<organism evidence="1 2">
    <name type="scientific">Bradyrhizobium nanningense</name>
    <dbReference type="NCBI Taxonomy" id="1325118"/>
    <lineage>
        <taxon>Bacteria</taxon>
        <taxon>Pseudomonadati</taxon>
        <taxon>Pseudomonadota</taxon>
        <taxon>Alphaproteobacteria</taxon>
        <taxon>Hyphomicrobiales</taxon>
        <taxon>Nitrobacteraceae</taxon>
        <taxon>Bradyrhizobium</taxon>
    </lineage>
</organism>
<name>A0A4Q0RTR4_9BRAD</name>
<accession>A0A4Q0RTR4</accession>
<dbReference type="Proteomes" id="UP000289546">
    <property type="component" value="Unassembled WGS sequence"/>
</dbReference>
<evidence type="ECO:0000313" key="1">
    <source>
        <dbReference type="EMBL" id="RXH22125.1"/>
    </source>
</evidence>
<dbReference type="EMBL" id="LBJQ01000093">
    <property type="protein sequence ID" value="RXH22125.1"/>
    <property type="molecule type" value="Genomic_DNA"/>
</dbReference>